<feature type="signal peptide" evidence="1">
    <location>
        <begin position="1"/>
        <end position="24"/>
    </location>
</feature>
<dbReference type="CDD" id="cd08983">
    <property type="entry name" value="GH43_Bt3655-like"/>
    <property type="match status" value="1"/>
</dbReference>
<dbReference type="AlphaFoldDB" id="A0A084EGL4"/>
<gene>
    <name evidence="2" type="ORF">CP98_03604</name>
</gene>
<reference evidence="2 3" key="1">
    <citation type="submission" date="2014-03" db="EMBL/GenBank/DDBJ databases">
        <title>Genome sequence of Sphingobium yanoikuyae B1.</title>
        <authorList>
            <person name="Gan H.M."/>
            <person name="Gan H.Y."/>
            <person name="Savka M.A."/>
        </authorList>
    </citation>
    <scope>NUCLEOTIDE SEQUENCE [LARGE SCALE GENOMIC DNA]</scope>
    <source>
        <strain evidence="2 3">B1</strain>
    </source>
</reference>
<evidence type="ECO:0000313" key="3">
    <source>
        <dbReference type="Proteomes" id="UP000028534"/>
    </source>
</evidence>
<dbReference type="PATRIC" id="fig|13690.10.peg.3691"/>
<dbReference type="STRING" id="13690.AX777_03325"/>
<organism evidence="2 3">
    <name type="scientific">Sphingobium yanoikuyae</name>
    <name type="common">Sphingomonas yanoikuyae</name>
    <dbReference type="NCBI Taxonomy" id="13690"/>
    <lineage>
        <taxon>Bacteria</taxon>
        <taxon>Pseudomonadati</taxon>
        <taxon>Pseudomonadota</taxon>
        <taxon>Alphaproteobacteria</taxon>
        <taxon>Sphingomonadales</taxon>
        <taxon>Sphingomonadaceae</taxon>
        <taxon>Sphingobium</taxon>
    </lineage>
</organism>
<keyword evidence="1" id="KW-0732">Signal</keyword>
<name>A0A084EGL4_SPHYA</name>
<sequence length="372" mass="41911">MRWQSGMTYLGFGLLLGSATMAIAAPATPPRQLDIVKRIAKAKPEAKDEASVRTSYLLVYFKDETHSLHFATSADGYSFTDVNDGAPVLNGRDVAEQKGIRDPYIMRGPDNAFYLAMTDLHIFAKREGLRDTDWQRPTDSYGWGNNRSMLFMKSYDLTHWTLASVTIDQLFKSTANAGTAWAPEMIYDPDKRKIMVYFSTRNGKETDHMVYAYADDAFTTLTSEPRDLFIYPKPGIGTIDGDITKVGDRYRLFYVAHDKPGHLRQANSSRMDGGYVFDPAKIDPETVGTEAPNLWRRHGTDTYVLMYDVFGAKPVNNMGFSETEDFVHFRDIGHFNAPGSPMKATNFTQPKHGAVIPITPAEAERLKTYFQK</sequence>
<evidence type="ECO:0000313" key="2">
    <source>
        <dbReference type="EMBL" id="KEZ17106.1"/>
    </source>
</evidence>
<proteinExistence type="predicted"/>
<comment type="caution">
    <text evidence="2">The sequence shown here is derived from an EMBL/GenBank/DDBJ whole genome shotgun (WGS) entry which is preliminary data.</text>
</comment>
<dbReference type="PANTHER" id="PTHR43301">
    <property type="entry name" value="ARABINAN ENDO-1,5-ALPHA-L-ARABINOSIDASE"/>
    <property type="match status" value="1"/>
</dbReference>
<evidence type="ECO:0000256" key="1">
    <source>
        <dbReference type="SAM" id="SignalP"/>
    </source>
</evidence>
<dbReference type="eggNOG" id="COG3507">
    <property type="taxonomic scope" value="Bacteria"/>
</dbReference>
<dbReference type="EMBL" id="JGVR01000024">
    <property type="protein sequence ID" value="KEZ17106.1"/>
    <property type="molecule type" value="Genomic_DNA"/>
</dbReference>
<dbReference type="InterPro" id="IPR023296">
    <property type="entry name" value="Glyco_hydro_beta-prop_sf"/>
</dbReference>
<dbReference type="SUPFAM" id="SSF75005">
    <property type="entry name" value="Arabinanase/levansucrase/invertase"/>
    <property type="match status" value="1"/>
</dbReference>
<accession>A0A084EGL4</accession>
<protein>
    <submittedName>
        <fullName evidence="2">Bacterial Ig-like domain family protein</fullName>
    </submittedName>
</protein>
<dbReference type="InterPro" id="IPR050727">
    <property type="entry name" value="GH43_arabinanases"/>
</dbReference>
<dbReference type="Gene3D" id="2.115.10.20">
    <property type="entry name" value="Glycosyl hydrolase domain, family 43"/>
    <property type="match status" value="1"/>
</dbReference>
<feature type="chain" id="PRO_5001774040" evidence="1">
    <location>
        <begin position="25"/>
        <end position="372"/>
    </location>
</feature>
<dbReference type="Proteomes" id="UP000028534">
    <property type="component" value="Unassembled WGS sequence"/>
</dbReference>
<dbReference type="PANTHER" id="PTHR43301:SF3">
    <property type="entry name" value="ARABINAN ENDO-1,5-ALPHA-L-ARABINOSIDASE A-RELATED"/>
    <property type="match status" value="1"/>
</dbReference>